<dbReference type="GO" id="GO:0006366">
    <property type="term" value="P:transcription by RNA polymerase II"/>
    <property type="evidence" value="ECO:0007669"/>
    <property type="project" value="TreeGrafter"/>
</dbReference>
<dbReference type="GO" id="GO:0005665">
    <property type="term" value="C:RNA polymerase II, core complex"/>
    <property type="evidence" value="ECO:0007669"/>
    <property type="project" value="InterPro"/>
</dbReference>
<dbReference type="PROSITE" id="PS01111">
    <property type="entry name" value="RNA_POL_K_14KD"/>
    <property type="match status" value="1"/>
</dbReference>
<evidence type="ECO:0000256" key="3">
    <source>
        <dbReference type="ARBA" id="ARBA00022478"/>
    </source>
</evidence>
<dbReference type="InterPro" id="IPR036161">
    <property type="entry name" value="RPB6/omega-like_sf"/>
</dbReference>
<dbReference type="AlphaFoldDB" id="A0A0P1L042"/>
<dbReference type="Pfam" id="PF01192">
    <property type="entry name" value="RNA_pol_Rpb6"/>
    <property type="match status" value="1"/>
</dbReference>
<evidence type="ECO:0000256" key="6">
    <source>
        <dbReference type="ARBA" id="ARBA00023242"/>
    </source>
</evidence>
<dbReference type="InterPro" id="IPR006111">
    <property type="entry name" value="Rpo6/Rpb6"/>
</dbReference>
<keyword evidence="4" id="KW-0597">Phosphoprotein</keyword>
<feature type="compositionally biased region" description="Basic and acidic residues" evidence="8">
    <location>
        <begin position="33"/>
        <end position="45"/>
    </location>
</feature>
<comment type="subcellular location">
    <subcellularLocation>
        <location evidence="1">Nucleus</location>
    </subcellularLocation>
</comment>
<proteinExistence type="inferred from homology"/>
<dbReference type="GO" id="GO:0003677">
    <property type="term" value="F:DNA binding"/>
    <property type="evidence" value="ECO:0007669"/>
    <property type="project" value="InterPro"/>
</dbReference>
<dbReference type="InterPro" id="IPR006110">
    <property type="entry name" value="Pol_omega/Rpo6/RPB6"/>
</dbReference>
<evidence type="ECO:0000256" key="8">
    <source>
        <dbReference type="SAM" id="MobiDB-lite"/>
    </source>
</evidence>
<dbReference type="SMART" id="SM01409">
    <property type="entry name" value="RNA_pol_Rpb6"/>
    <property type="match status" value="1"/>
</dbReference>
<dbReference type="GO" id="GO:0005736">
    <property type="term" value="C:RNA polymerase I complex"/>
    <property type="evidence" value="ECO:0007669"/>
    <property type="project" value="TreeGrafter"/>
</dbReference>
<evidence type="ECO:0000256" key="5">
    <source>
        <dbReference type="ARBA" id="ARBA00023163"/>
    </source>
</evidence>
<evidence type="ECO:0000313" key="9">
    <source>
        <dbReference type="EMBL" id="CUS25160.1"/>
    </source>
</evidence>
<dbReference type="PANTHER" id="PTHR47227:SF5">
    <property type="entry name" value="DNA-DIRECTED RNA POLYMERASES I, II, AND III SUBUNIT RPABC2"/>
    <property type="match status" value="1"/>
</dbReference>
<keyword evidence="5" id="KW-0804">Transcription</keyword>
<evidence type="ECO:0000313" key="10">
    <source>
        <dbReference type="Proteomes" id="UP000236544"/>
    </source>
</evidence>
<dbReference type="Proteomes" id="UP000236544">
    <property type="component" value="Unassembled WGS sequence"/>
</dbReference>
<protein>
    <recommendedName>
        <fullName evidence="2">DNA-directed RNA polymerases I, II, and III subunit RPABC2</fullName>
    </recommendedName>
</protein>
<sequence length="155" mass="17744">MSDYEEAFNDGPENFEDFDNEHFSDAEVYDAPEEFKDGETKDETGKTIIAGGTGTEDFQQHGSNRKRTLKEKAIPKDERTTTPYMTKYERARILGTRALQISMNAPVFVDLEGETDPLRIAMKELAEKKIPLVIRRYLPDGSFEDWSVEELIVDL</sequence>
<comment type="similarity">
    <text evidence="7">Belongs to the archaeal Rpo6/eukaryotic RPB6 RNA polymerase subunit family.</text>
</comment>
<keyword evidence="10" id="KW-1185">Reference proteome</keyword>
<organism evidence="9 10">
    <name type="scientific">Lachancea quebecensis</name>
    <dbReference type="NCBI Taxonomy" id="1654605"/>
    <lineage>
        <taxon>Eukaryota</taxon>
        <taxon>Fungi</taxon>
        <taxon>Dikarya</taxon>
        <taxon>Ascomycota</taxon>
        <taxon>Saccharomycotina</taxon>
        <taxon>Saccharomycetes</taxon>
        <taxon>Saccharomycetales</taxon>
        <taxon>Saccharomycetaceae</taxon>
        <taxon>Lachancea</taxon>
    </lineage>
</organism>
<dbReference type="HAMAP" id="MF_00192">
    <property type="entry name" value="RNApol_arch_Rpo6"/>
    <property type="match status" value="1"/>
</dbReference>
<evidence type="ECO:0000256" key="1">
    <source>
        <dbReference type="ARBA" id="ARBA00004123"/>
    </source>
</evidence>
<name>A0A0P1L042_9SACH</name>
<keyword evidence="3" id="KW-0240">DNA-directed RNA polymerase</keyword>
<feature type="region of interest" description="Disordered" evidence="8">
    <location>
        <begin position="33"/>
        <end position="67"/>
    </location>
</feature>
<accession>A0A0P1L042</accession>
<keyword evidence="6" id="KW-0539">Nucleus</keyword>
<dbReference type="NCBIfam" id="NF002208">
    <property type="entry name" value="PRK01099.1-3"/>
    <property type="match status" value="1"/>
</dbReference>
<evidence type="ECO:0000256" key="4">
    <source>
        <dbReference type="ARBA" id="ARBA00022553"/>
    </source>
</evidence>
<reference evidence="10" key="1">
    <citation type="submission" date="2015-10" db="EMBL/GenBank/DDBJ databases">
        <authorList>
            <person name="Devillers H."/>
        </authorList>
    </citation>
    <scope>NUCLEOTIDE SEQUENCE [LARGE SCALE GENOMIC DNA]</scope>
</reference>
<dbReference type="Gene3D" id="3.90.940.10">
    <property type="match status" value="1"/>
</dbReference>
<dbReference type="PIRSF" id="PIRSF000778">
    <property type="entry name" value="RpoK/RPB6"/>
    <property type="match status" value="1"/>
</dbReference>
<dbReference type="PANTHER" id="PTHR47227">
    <property type="entry name" value="DNA-DIRECTED RNA POLYMERASE SUBUNIT K"/>
    <property type="match status" value="1"/>
</dbReference>
<dbReference type="SUPFAM" id="SSF63562">
    <property type="entry name" value="RPB6/omega subunit-like"/>
    <property type="match status" value="1"/>
</dbReference>
<dbReference type="GO" id="GO:0005666">
    <property type="term" value="C:RNA polymerase III complex"/>
    <property type="evidence" value="ECO:0007669"/>
    <property type="project" value="UniProtKB-ARBA"/>
</dbReference>
<dbReference type="InterPro" id="IPR028363">
    <property type="entry name" value="RPB6"/>
</dbReference>
<dbReference type="FunFam" id="3.90.940.10:FF:000004">
    <property type="entry name" value="DNA-directed RNA polymerases I, II, and III subunit RPABC2"/>
    <property type="match status" value="1"/>
</dbReference>
<dbReference type="InterPro" id="IPR020708">
    <property type="entry name" value="DNA-dir_RNA_polK_14-18kDa_CS"/>
</dbReference>
<dbReference type="OrthoDB" id="259769at2759"/>
<evidence type="ECO:0000256" key="7">
    <source>
        <dbReference type="ARBA" id="ARBA00025773"/>
    </source>
</evidence>
<gene>
    <name evidence="9" type="ORF">LAQU0_S29e00210g</name>
</gene>
<feature type="region of interest" description="Disordered" evidence="8">
    <location>
        <begin position="1"/>
        <end position="21"/>
    </location>
</feature>
<dbReference type="EMBL" id="LN890545">
    <property type="protein sequence ID" value="CUS25160.1"/>
    <property type="molecule type" value="Genomic_DNA"/>
</dbReference>
<dbReference type="GO" id="GO:0003899">
    <property type="term" value="F:DNA-directed RNA polymerase activity"/>
    <property type="evidence" value="ECO:0007669"/>
    <property type="project" value="InterPro"/>
</dbReference>
<dbReference type="PIRSF" id="PIRSF500154">
    <property type="entry name" value="RPB6"/>
    <property type="match status" value="1"/>
</dbReference>
<dbReference type="GO" id="GO:0006362">
    <property type="term" value="P:transcription elongation by RNA polymerase I"/>
    <property type="evidence" value="ECO:0007669"/>
    <property type="project" value="UniProtKB-ARBA"/>
</dbReference>
<evidence type="ECO:0000256" key="2">
    <source>
        <dbReference type="ARBA" id="ARBA00020808"/>
    </source>
</evidence>
<dbReference type="GO" id="GO:0042797">
    <property type="term" value="P:tRNA transcription by RNA polymerase III"/>
    <property type="evidence" value="ECO:0007669"/>
    <property type="project" value="TreeGrafter"/>
</dbReference>
<feature type="compositionally biased region" description="Acidic residues" evidence="8">
    <location>
        <begin position="1"/>
        <end position="19"/>
    </location>
</feature>